<proteinExistence type="predicted"/>
<accession>A0A916W526</accession>
<evidence type="ECO:0000259" key="1">
    <source>
        <dbReference type="Pfam" id="PF05685"/>
    </source>
</evidence>
<organism evidence="2 3">
    <name type="scientific">Ornithinibacillus halotolerans</name>
    <dbReference type="NCBI Taxonomy" id="1274357"/>
    <lineage>
        <taxon>Bacteria</taxon>
        <taxon>Bacillati</taxon>
        <taxon>Bacillota</taxon>
        <taxon>Bacilli</taxon>
        <taxon>Bacillales</taxon>
        <taxon>Bacillaceae</taxon>
        <taxon>Ornithinibacillus</taxon>
    </lineage>
</organism>
<reference evidence="2" key="2">
    <citation type="submission" date="2020-09" db="EMBL/GenBank/DDBJ databases">
        <authorList>
            <person name="Sun Q."/>
            <person name="Zhou Y."/>
        </authorList>
    </citation>
    <scope>NUCLEOTIDE SEQUENCE</scope>
    <source>
        <strain evidence="2">CGMCC 1.12408</strain>
    </source>
</reference>
<gene>
    <name evidence="2" type="ORF">GCM10008025_08340</name>
</gene>
<evidence type="ECO:0000313" key="3">
    <source>
        <dbReference type="Proteomes" id="UP000613512"/>
    </source>
</evidence>
<dbReference type="Gene3D" id="3.90.1570.10">
    <property type="entry name" value="tt1808, chain A"/>
    <property type="match status" value="1"/>
</dbReference>
<dbReference type="EMBL" id="BMEY01000003">
    <property type="protein sequence ID" value="GGA66809.1"/>
    <property type="molecule type" value="Genomic_DNA"/>
</dbReference>
<keyword evidence="3" id="KW-1185">Reference proteome</keyword>
<evidence type="ECO:0000313" key="2">
    <source>
        <dbReference type="EMBL" id="GGA66809.1"/>
    </source>
</evidence>
<sequence length="59" mass="6839">MKYGVKEYWIVNPMLYTVQIYLLDDAGHYQQADIVKKNGVIKSSVLLGFEVDVEKLFLD</sequence>
<dbReference type="InterPro" id="IPR012296">
    <property type="entry name" value="Nuclease_put_TT1808"/>
</dbReference>
<name>A0A916W526_9BACI</name>
<dbReference type="InterPro" id="IPR011335">
    <property type="entry name" value="Restrct_endonuc-II-like"/>
</dbReference>
<comment type="caution">
    <text evidence="2">The sequence shown here is derived from an EMBL/GenBank/DDBJ whole genome shotgun (WGS) entry which is preliminary data.</text>
</comment>
<dbReference type="SUPFAM" id="SSF52980">
    <property type="entry name" value="Restriction endonuclease-like"/>
    <property type="match status" value="1"/>
</dbReference>
<reference evidence="2" key="1">
    <citation type="journal article" date="2014" name="Int. J. Syst. Evol. Microbiol.">
        <title>Complete genome sequence of Corynebacterium casei LMG S-19264T (=DSM 44701T), isolated from a smear-ripened cheese.</title>
        <authorList>
            <consortium name="US DOE Joint Genome Institute (JGI-PGF)"/>
            <person name="Walter F."/>
            <person name="Albersmeier A."/>
            <person name="Kalinowski J."/>
            <person name="Ruckert C."/>
        </authorList>
    </citation>
    <scope>NUCLEOTIDE SEQUENCE</scope>
    <source>
        <strain evidence="2">CGMCC 1.12408</strain>
    </source>
</reference>
<dbReference type="AlphaFoldDB" id="A0A916W526"/>
<feature type="domain" description="Putative restriction endonuclease" evidence="1">
    <location>
        <begin position="3"/>
        <end position="54"/>
    </location>
</feature>
<dbReference type="Proteomes" id="UP000613512">
    <property type="component" value="Unassembled WGS sequence"/>
</dbReference>
<protein>
    <recommendedName>
        <fullName evidence="1">Putative restriction endonuclease domain-containing protein</fullName>
    </recommendedName>
</protein>
<dbReference type="InterPro" id="IPR008538">
    <property type="entry name" value="Uma2"/>
</dbReference>
<dbReference type="Pfam" id="PF05685">
    <property type="entry name" value="Uma2"/>
    <property type="match status" value="1"/>
</dbReference>